<organism evidence="1 2">
    <name type="scientific">Leucogyrophana mollusca</name>
    <dbReference type="NCBI Taxonomy" id="85980"/>
    <lineage>
        <taxon>Eukaryota</taxon>
        <taxon>Fungi</taxon>
        <taxon>Dikarya</taxon>
        <taxon>Basidiomycota</taxon>
        <taxon>Agaricomycotina</taxon>
        <taxon>Agaricomycetes</taxon>
        <taxon>Agaricomycetidae</taxon>
        <taxon>Boletales</taxon>
        <taxon>Boletales incertae sedis</taxon>
        <taxon>Leucogyrophana</taxon>
    </lineage>
</organism>
<protein>
    <submittedName>
        <fullName evidence="1">Uncharacterized protein</fullName>
    </submittedName>
</protein>
<keyword evidence="2" id="KW-1185">Reference proteome</keyword>
<sequence>MRFFKSFRLLHRRTKSESDVSALFPKANHNSPAPVKRSHSAQYVQDSTSTSTSTSDGTAAPIFVSLEHSLPSFDPTELYSPLVAPWMPPAVISPNTESVAVVDARFLKLQADFTQLKESKDLLEKDLDDLRADLSNTRSQLYSEMFRTARHQRQANTDFQLNQKLELRYQQLVGVLVGIGIPRGVVERIRQVLATGTGDPDDILLDAIQSAIQDSNSPLAKLSHVAAGPRTPEQYQSALNMTLSVRKEAKAIKKACKFWKKLAQEDGRHADTVTPSSSNISSIHEALSPERQTAVNALIARRRSSRGADSSCAYEMESKEFSLDALATEIVSRPRTPIHSASASSHSVSPSVFVVACDSTSTAHLPYLSVVTPHLGDITKDGLLTPSRSSSHFAMHHSSGRQSKVLGQVDTNVSRTSPFRILQTGPVGEPEVREDQANTSDAAMTLSRELIQNLGRVSLGHGHRRNSSIASQRSNRTSSNSLYLSTSSPVRSLVSAISDAFPTLDDEDDQTTDRRSMELDHGHMRRTSDISDSDVSFDNSAFHCLLYGANSPSVSADGDISSPDGGDGSVSGVASEDVSGPGHNSQSRFLEHINEYSNGALLALDSSVSTSTSASPGLEGISEESKESLFVTSQGTPTTGPTTPSNTPPSAGSESPKTNRSKLPVLKHLRRLSSSSTPSPNGIANKIRGLPRWVRSPGGTESGSESTDTSPVQVSAIPVIHRRRTIRARRLSMSGRKATVGLGMS</sequence>
<gene>
    <name evidence="1" type="ORF">BV22DRAFT_100061</name>
</gene>
<evidence type="ECO:0000313" key="2">
    <source>
        <dbReference type="Proteomes" id="UP000790709"/>
    </source>
</evidence>
<evidence type="ECO:0000313" key="1">
    <source>
        <dbReference type="EMBL" id="KAH7929841.1"/>
    </source>
</evidence>
<dbReference type="Proteomes" id="UP000790709">
    <property type="component" value="Unassembled WGS sequence"/>
</dbReference>
<name>A0ACB8BV65_9AGAM</name>
<proteinExistence type="predicted"/>
<comment type="caution">
    <text evidence="1">The sequence shown here is derived from an EMBL/GenBank/DDBJ whole genome shotgun (WGS) entry which is preliminary data.</text>
</comment>
<dbReference type="EMBL" id="MU266337">
    <property type="protein sequence ID" value="KAH7929841.1"/>
    <property type="molecule type" value="Genomic_DNA"/>
</dbReference>
<accession>A0ACB8BV65</accession>
<reference evidence="1" key="1">
    <citation type="journal article" date="2021" name="New Phytol.">
        <title>Evolutionary innovations through gain and loss of genes in the ectomycorrhizal Boletales.</title>
        <authorList>
            <person name="Wu G."/>
            <person name="Miyauchi S."/>
            <person name="Morin E."/>
            <person name="Kuo A."/>
            <person name="Drula E."/>
            <person name="Varga T."/>
            <person name="Kohler A."/>
            <person name="Feng B."/>
            <person name="Cao Y."/>
            <person name="Lipzen A."/>
            <person name="Daum C."/>
            <person name="Hundley H."/>
            <person name="Pangilinan J."/>
            <person name="Johnson J."/>
            <person name="Barry K."/>
            <person name="LaButti K."/>
            <person name="Ng V."/>
            <person name="Ahrendt S."/>
            <person name="Min B."/>
            <person name="Choi I.G."/>
            <person name="Park H."/>
            <person name="Plett J.M."/>
            <person name="Magnuson J."/>
            <person name="Spatafora J.W."/>
            <person name="Nagy L.G."/>
            <person name="Henrissat B."/>
            <person name="Grigoriev I.V."/>
            <person name="Yang Z.L."/>
            <person name="Xu J."/>
            <person name="Martin F.M."/>
        </authorList>
    </citation>
    <scope>NUCLEOTIDE SEQUENCE</scope>
    <source>
        <strain evidence="1">KUC20120723A-06</strain>
    </source>
</reference>